<dbReference type="RefSeq" id="XP_043154232.1">
    <property type="nucleotide sequence ID" value="XM_043298297.1"/>
</dbReference>
<name>A0A9P3ESA0_9EURO</name>
<comment type="caution">
    <text evidence="1">The sequence shown here is derived from an EMBL/GenBank/DDBJ whole genome shotgun (WGS) entry which is preliminary data.</text>
</comment>
<gene>
    <name evidence="1" type="ORF">Asppvi_002307</name>
</gene>
<dbReference type="AlphaFoldDB" id="A0A9P3ESA0"/>
<accession>A0A9P3ESA0</accession>
<protein>
    <submittedName>
        <fullName evidence="1">Uncharacterized protein</fullName>
    </submittedName>
</protein>
<evidence type="ECO:0000313" key="2">
    <source>
        <dbReference type="Proteomes" id="UP001043456"/>
    </source>
</evidence>
<keyword evidence="2" id="KW-1185">Reference proteome</keyword>
<dbReference type="GeneID" id="67000919"/>
<dbReference type="EMBL" id="BHVY01000002">
    <property type="protein sequence ID" value="GIJ83485.1"/>
    <property type="molecule type" value="Genomic_DNA"/>
</dbReference>
<dbReference type="Proteomes" id="UP001043456">
    <property type="component" value="Unassembled WGS sequence"/>
</dbReference>
<reference evidence="1 2" key="1">
    <citation type="submission" date="2018-10" db="EMBL/GenBank/DDBJ databases">
        <title>Pan-genome distribution and transcriptional activeness of fungal secondary metabolism genes in Aspergillus section Fumigati.</title>
        <authorList>
            <person name="Takahashi H."/>
            <person name="Umemura M."/>
            <person name="Ninomiya A."/>
            <person name="Kusuya Y."/>
            <person name="Urayama S."/>
            <person name="Shimizu M."/>
            <person name="Watanabe A."/>
            <person name="Kamei K."/>
            <person name="Yaguchi T."/>
            <person name="Hagiwara D."/>
        </authorList>
    </citation>
    <scope>NUCLEOTIDE SEQUENCE [LARGE SCALE GENOMIC DNA]</scope>
    <source>
        <strain evidence="1 2">IFM 55266</strain>
    </source>
</reference>
<dbReference type="OrthoDB" id="5426885at2759"/>
<organism evidence="1 2">
    <name type="scientific">Aspergillus pseudoviridinutans</name>
    <dbReference type="NCBI Taxonomy" id="1517512"/>
    <lineage>
        <taxon>Eukaryota</taxon>
        <taxon>Fungi</taxon>
        <taxon>Dikarya</taxon>
        <taxon>Ascomycota</taxon>
        <taxon>Pezizomycotina</taxon>
        <taxon>Eurotiomycetes</taxon>
        <taxon>Eurotiomycetidae</taxon>
        <taxon>Eurotiales</taxon>
        <taxon>Aspergillaceae</taxon>
        <taxon>Aspergillus</taxon>
        <taxon>Aspergillus subgen. Fumigati</taxon>
    </lineage>
</organism>
<proteinExistence type="predicted"/>
<evidence type="ECO:0000313" key="1">
    <source>
        <dbReference type="EMBL" id="GIJ83485.1"/>
    </source>
</evidence>
<sequence length="94" mass="10389">MGQGLTGAAGTYSKLKDLVMEPIPAPCPEPALAVQTKTQYVVEWPTYDHFFKAITMIQEVPRLFGKEGERDLRSRSGNQVAEQLGITEDSIYAT</sequence>